<evidence type="ECO:0000256" key="3">
    <source>
        <dbReference type="ARBA" id="ARBA00006849"/>
    </source>
</evidence>
<dbReference type="FunFam" id="3.30.43.10:FF:000001">
    <property type="entry name" value="Xanthine dehydrogenase/oxidase"/>
    <property type="match status" value="1"/>
</dbReference>
<dbReference type="SUPFAM" id="SSF54665">
    <property type="entry name" value="CO dehydrogenase molybdoprotein N-domain-like"/>
    <property type="match status" value="1"/>
</dbReference>
<evidence type="ECO:0000259" key="22">
    <source>
        <dbReference type="PROSITE" id="PS51387"/>
    </source>
</evidence>
<dbReference type="InterPro" id="IPR016166">
    <property type="entry name" value="FAD-bd_PCMH"/>
</dbReference>
<comment type="subcellular location">
    <subcellularLocation>
        <location evidence="2">Peroxisome</location>
    </subcellularLocation>
</comment>
<feature type="binding site" evidence="19">
    <location>
        <position position="407"/>
    </location>
    <ligand>
        <name>FAD</name>
        <dbReference type="ChEBI" id="CHEBI:57692"/>
    </ligand>
</feature>
<dbReference type="SUPFAM" id="SSF55447">
    <property type="entry name" value="CO dehydrogenase flavoprotein C-terminal domain-like"/>
    <property type="match status" value="1"/>
</dbReference>
<evidence type="ECO:0000256" key="20">
    <source>
        <dbReference type="PIRSR" id="PIRSR000127-3"/>
    </source>
</evidence>
<dbReference type="SUPFAM" id="SSF56003">
    <property type="entry name" value="Molybdenum cofactor-binding domain"/>
    <property type="match status" value="1"/>
</dbReference>
<feature type="binding site" evidence="20">
    <location>
        <position position="126"/>
    </location>
    <ligand>
        <name>[2Fe-2S] cluster</name>
        <dbReference type="ChEBI" id="CHEBI:190135"/>
        <label>2</label>
    </ligand>
</feature>
<dbReference type="Proteomes" id="UP001176961">
    <property type="component" value="Unassembled WGS sequence"/>
</dbReference>
<feature type="binding site" evidence="19">
    <location>
        <position position="452"/>
    </location>
    <ligand>
        <name>FAD</name>
        <dbReference type="ChEBI" id="CHEBI:57692"/>
    </ligand>
</feature>
<keyword evidence="12 20" id="KW-0411">Iron-sulfur</keyword>
<dbReference type="InterPro" id="IPR036010">
    <property type="entry name" value="2Fe-2S_ferredoxin-like_sf"/>
</dbReference>
<dbReference type="Gene3D" id="3.10.20.30">
    <property type="match status" value="1"/>
</dbReference>
<evidence type="ECO:0000256" key="18">
    <source>
        <dbReference type="PIRSR" id="PIRSR000127-1"/>
    </source>
</evidence>
<dbReference type="InterPro" id="IPR012675">
    <property type="entry name" value="Beta-grasp_dom_sf"/>
</dbReference>
<dbReference type="FunFam" id="3.30.365.10:FF:000001">
    <property type="entry name" value="Xanthine dehydrogenase oxidase"/>
    <property type="match status" value="1"/>
</dbReference>
<comment type="catalytic activity">
    <reaction evidence="16">
        <text>xanthine + NAD(+) + H2O = urate + NADH + H(+)</text>
        <dbReference type="Rhea" id="RHEA:16669"/>
        <dbReference type="ChEBI" id="CHEBI:15377"/>
        <dbReference type="ChEBI" id="CHEBI:15378"/>
        <dbReference type="ChEBI" id="CHEBI:17712"/>
        <dbReference type="ChEBI" id="CHEBI:17775"/>
        <dbReference type="ChEBI" id="CHEBI:57540"/>
        <dbReference type="ChEBI" id="CHEBI:57945"/>
        <dbReference type="EC" id="1.17.1.4"/>
    </reaction>
</comment>
<keyword evidence="6" id="KW-0285">Flavoprotein</keyword>
<feature type="binding site" evidence="19">
    <location>
        <position position="470"/>
    </location>
    <ligand>
        <name>FAD</name>
        <dbReference type="ChEBI" id="CHEBI:57692"/>
    </ligand>
</feature>
<dbReference type="InterPro" id="IPR002346">
    <property type="entry name" value="Mopterin_DH_FAD-bd"/>
</dbReference>
<feature type="binding site" evidence="20">
    <location>
        <position position="815"/>
    </location>
    <ligand>
        <name>Mo-molybdopterin</name>
        <dbReference type="ChEBI" id="CHEBI:71302"/>
    </ligand>
    <ligandPart>
        <name>Mo</name>
        <dbReference type="ChEBI" id="CHEBI:28685"/>
    </ligandPart>
</feature>
<dbReference type="NCBIfam" id="TIGR02963">
    <property type="entry name" value="xanthine_xdhA"/>
    <property type="match status" value="1"/>
</dbReference>
<feature type="binding site" evidence="20">
    <location>
        <position position="846"/>
    </location>
    <ligand>
        <name>Mo-molybdopterin</name>
        <dbReference type="ChEBI" id="CHEBI:71302"/>
    </ligand>
    <ligandPart>
        <name>Mo</name>
        <dbReference type="ChEBI" id="CHEBI:28685"/>
    </ligandPart>
</feature>
<keyword evidence="11 20" id="KW-0408">Iron</keyword>
<proteinExistence type="inferred from homology"/>
<comment type="similarity">
    <text evidence="3">Belongs to the xanthine dehydrogenase family.</text>
</comment>
<comment type="caution">
    <text evidence="23">The sequence shown here is derived from an EMBL/GenBank/DDBJ whole genome shotgun (WGS) entry which is preliminary data.</text>
</comment>
<dbReference type="Gene3D" id="3.90.1170.50">
    <property type="entry name" value="Aldehyde oxidase/xanthine dehydrogenase, a/b hammerhead"/>
    <property type="match status" value="1"/>
</dbReference>
<dbReference type="FunFam" id="3.30.365.10:FF:000003">
    <property type="entry name" value="Aldehyde oxidase 1"/>
    <property type="match status" value="1"/>
</dbReference>
<keyword evidence="7 20" id="KW-0001">2Fe-2S</keyword>
<evidence type="ECO:0000256" key="17">
    <source>
        <dbReference type="ARBA" id="ARBA00049517"/>
    </source>
</evidence>
<name>A0AA36H588_CYLNA</name>
<dbReference type="Gene3D" id="3.30.365.10">
    <property type="entry name" value="Aldehyde oxidase/xanthine dehydrogenase, molybdopterin binding domain"/>
    <property type="match status" value="4"/>
</dbReference>
<dbReference type="PROSITE" id="PS51387">
    <property type="entry name" value="FAD_PCMH"/>
    <property type="match status" value="1"/>
</dbReference>
<dbReference type="EMBL" id="CATQJL010000305">
    <property type="protein sequence ID" value="CAJ0603803.1"/>
    <property type="molecule type" value="Genomic_DNA"/>
</dbReference>
<dbReference type="InterPro" id="IPR016167">
    <property type="entry name" value="FAD-bd_PCMH_sub1"/>
</dbReference>
<dbReference type="Pfam" id="PF00111">
    <property type="entry name" value="Fer2"/>
    <property type="match status" value="1"/>
</dbReference>
<feature type="binding site" evidence="19">
    <location>
        <position position="384"/>
    </location>
    <ligand>
        <name>FAD</name>
        <dbReference type="ChEBI" id="CHEBI:57692"/>
    </ligand>
</feature>
<evidence type="ECO:0000256" key="15">
    <source>
        <dbReference type="ARBA" id="ARBA00034078"/>
    </source>
</evidence>
<keyword evidence="14" id="KW-0576">Peroxisome</keyword>
<dbReference type="InterPro" id="IPR036856">
    <property type="entry name" value="Ald_Oxase/Xan_DH_a/b_sf"/>
</dbReference>
<dbReference type="Gene3D" id="3.30.465.10">
    <property type="match status" value="1"/>
</dbReference>
<comment type="catalytic activity">
    <reaction evidence="17">
        <text>hypoxanthine + NAD(+) + H2O = xanthine + NADH + H(+)</text>
        <dbReference type="Rhea" id="RHEA:24670"/>
        <dbReference type="ChEBI" id="CHEBI:15377"/>
        <dbReference type="ChEBI" id="CHEBI:15378"/>
        <dbReference type="ChEBI" id="CHEBI:17368"/>
        <dbReference type="ChEBI" id="CHEBI:17712"/>
        <dbReference type="ChEBI" id="CHEBI:57540"/>
        <dbReference type="ChEBI" id="CHEBI:57945"/>
        <dbReference type="EC" id="1.17.1.4"/>
    </reaction>
</comment>
<feature type="binding site" evidence="19">
    <location>
        <position position="850"/>
    </location>
    <ligand>
        <name>substrate</name>
    </ligand>
</feature>
<dbReference type="InterPro" id="IPR037165">
    <property type="entry name" value="AldOxase/xan_DH_Mopterin-bd_sf"/>
</dbReference>
<keyword evidence="9 19" id="KW-0274">FAD</keyword>
<dbReference type="SUPFAM" id="SSF54292">
    <property type="entry name" value="2Fe-2S ferredoxin-like"/>
    <property type="match status" value="1"/>
</dbReference>
<dbReference type="PIRSF" id="PIRSF000127">
    <property type="entry name" value="Xanthine_DH"/>
    <property type="match status" value="1"/>
</dbReference>
<comment type="cofactor">
    <cofactor evidence="1 19">
        <name>FAD</name>
        <dbReference type="ChEBI" id="CHEBI:57692"/>
    </cofactor>
</comment>
<feature type="domain" description="FAD-binding PCMH-type" evidence="22">
    <location>
        <begin position="276"/>
        <end position="462"/>
    </location>
</feature>
<feature type="binding site" evidence="20">
    <location>
        <position position="55"/>
    </location>
    <ligand>
        <name>[2Fe-2S] cluster</name>
        <dbReference type="ChEBI" id="CHEBI:190135"/>
        <label>1</label>
    </ligand>
</feature>
<dbReference type="Gene3D" id="3.30.390.50">
    <property type="entry name" value="CO dehydrogenase flavoprotein, C-terminal domain"/>
    <property type="match status" value="1"/>
</dbReference>
<feature type="binding site" evidence="20">
    <location>
        <position position="129"/>
    </location>
    <ligand>
        <name>[2Fe-2S] cluster</name>
        <dbReference type="ChEBI" id="CHEBI:190135"/>
        <label>2</label>
    </ligand>
</feature>
<evidence type="ECO:0000256" key="7">
    <source>
        <dbReference type="ARBA" id="ARBA00022714"/>
    </source>
</evidence>
<dbReference type="InterPro" id="IPR014307">
    <property type="entry name" value="Xanthine_DH_ssu"/>
</dbReference>
<dbReference type="PANTHER" id="PTHR45444:SF3">
    <property type="entry name" value="XANTHINE DEHYDROGENASE"/>
    <property type="match status" value="1"/>
</dbReference>
<comment type="cofactor">
    <cofactor evidence="15">
        <name>[2Fe-2S] cluster</name>
        <dbReference type="ChEBI" id="CHEBI:190135"/>
    </cofactor>
</comment>
<feature type="binding site" evidence="20">
    <location>
        <position position="161"/>
    </location>
    <ligand>
        <name>[2Fe-2S] cluster</name>
        <dbReference type="ChEBI" id="CHEBI:190135"/>
        <label>2</label>
    </ligand>
</feature>
<dbReference type="InterPro" id="IPR016208">
    <property type="entry name" value="Ald_Oxase/xanthine_DH-like"/>
</dbReference>
<comment type="cofactor">
    <cofactor evidence="20">
        <name>[2Fe-2S] cluster</name>
        <dbReference type="ChEBI" id="CHEBI:190135"/>
    </cofactor>
    <text evidence="20">Binds 2 [2Fe-2S] clusters.</text>
</comment>
<dbReference type="InterPro" id="IPR001041">
    <property type="entry name" value="2Fe-2S_ferredoxin-type"/>
</dbReference>
<evidence type="ECO:0000256" key="4">
    <source>
        <dbReference type="ARBA" id="ARBA00013123"/>
    </source>
</evidence>
<dbReference type="SUPFAM" id="SSF56176">
    <property type="entry name" value="FAD-binding/transporter-associated domain-like"/>
    <property type="match status" value="1"/>
</dbReference>
<evidence type="ECO:0000256" key="1">
    <source>
        <dbReference type="ARBA" id="ARBA00001974"/>
    </source>
</evidence>
<dbReference type="SMART" id="SM01092">
    <property type="entry name" value="CO_deh_flav_C"/>
    <property type="match status" value="1"/>
</dbReference>
<dbReference type="SMART" id="SM01008">
    <property type="entry name" value="Ald_Xan_dh_C"/>
    <property type="match status" value="1"/>
</dbReference>
<feature type="binding site" evidence="20">
    <location>
        <position position="60"/>
    </location>
    <ligand>
        <name>[2Fe-2S] cluster</name>
        <dbReference type="ChEBI" id="CHEBI:190135"/>
        <label>1</label>
    </ligand>
</feature>
<dbReference type="GO" id="GO:0071949">
    <property type="term" value="F:FAD binding"/>
    <property type="evidence" value="ECO:0007669"/>
    <property type="project" value="InterPro"/>
</dbReference>
<evidence type="ECO:0000256" key="12">
    <source>
        <dbReference type="ARBA" id="ARBA00023014"/>
    </source>
</evidence>
<dbReference type="CDD" id="cd00207">
    <property type="entry name" value="fer2"/>
    <property type="match status" value="1"/>
</dbReference>
<evidence type="ECO:0000259" key="21">
    <source>
        <dbReference type="PROSITE" id="PS51085"/>
    </source>
</evidence>
<dbReference type="InterPro" id="IPR005107">
    <property type="entry name" value="CO_DH_flav_C"/>
</dbReference>
<comment type="cofactor">
    <cofactor evidence="20">
        <name>Mo-molybdopterin</name>
        <dbReference type="ChEBI" id="CHEBI:71302"/>
    </cofactor>
    <text evidence="20">Binds 1 Mo-molybdopterin (Mo-MPT) cofactor per subunit.</text>
</comment>
<evidence type="ECO:0000256" key="2">
    <source>
        <dbReference type="ARBA" id="ARBA00004275"/>
    </source>
</evidence>
<feature type="binding site" evidence="20">
    <location>
        <position position="960"/>
    </location>
    <ligand>
        <name>Mo-molybdopterin</name>
        <dbReference type="ChEBI" id="CHEBI:71302"/>
    </ligand>
    <ligandPart>
        <name>Mo</name>
        <dbReference type="ChEBI" id="CHEBI:28685"/>
    </ligandPart>
</feature>
<evidence type="ECO:0000256" key="14">
    <source>
        <dbReference type="ARBA" id="ARBA00023140"/>
    </source>
</evidence>
<feature type="binding site" evidence="19">
    <location>
        <position position="962"/>
    </location>
    <ligand>
        <name>substrate</name>
    </ligand>
</feature>
<dbReference type="Pfam" id="PF03450">
    <property type="entry name" value="CO_deh_flav_C"/>
    <property type="match status" value="1"/>
</dbReference>
<dbReference type="Pfam" id="PF02738">
    <property type="entry name" value="MoCoBD_1"/>
    <property type="match status" value="1"/>
</dbReference>
<dbReference type="GO" id="GO:0005506">
    <property type="term" value="F:iron ion binding"/>
    <property type="evidence" value="ECO:0007669"/>
    <property type="project" value="InterPro"/>
</dbReference>
<dbReference type="InterPro" id="IPR000674">
    <property type="entry name" value="Ald_Oxase/Xan_DH_a/b"/>
</dbReference>
<dbReference type="Pfam" id="PF01799">
    <property type="entry name" value="Fer2_2"/>
    <property type="match status" value="1"/>
</dbReference>
<feature type="domain" description="2Fe-2S ferredoxin-type" evidence="21">
    <location>
        <begin position="16"/>
        <end position="103"/>
    </location>
</feature>
<keyword evidence="24" id="KW-1185">Reference proteome</keyword>
<dbReference type="InterPro" id="IPR036318">
    <property type="entry name" value="FAD-bd_PCMH-like_sf"/>
</dbReference>
<dbReference type="InterPro" id="IPR036884">
    <property type="entry name" value="2Fe-2S-bd_dom_sf"/>
</dbReference>
<dbReference type="GO" id="GO:0051537">
    <property type="term" value="F:2 iron, 2 sulfur cluster binding"/>
    <property type="evidence" value="ECO:0007669"/>
    <property type="project" value="UniProtKB-KW"/>
</dbReference>
<evidence type="ECO:0000256" key="6">
    <source>
        <dbReference type="ARBA" id="ARBA00022630"/>
    </source>
</evidence>
<evidence type="ECO:0000256" key="16">
    <source>
        <dbReference type="ARBA" id="ARBA00049017"/>
    </source>
</evidence>
<accession>A0AA36H588</accession>
<evidence type="ECO:0000256" key="19">
    <source>
        <dbReference type="PIRSR" id="PIRSR000127-2"/>
    </source>
</evidence>
<feature type="binding site" evidence="19">
    <location>
        <position position="928"/>
    </location>
    <ligand>
        <name>substrate</name>
    </ligand>
</feature>
<dbReference type="InterPro" id="IPR002888">
    <property type="entry name" value="2Fe-2S-bd"/>
</dbReference>
<feature type="binding site" evidence="20">
    <location>
        <position position="63"/>
    </location>
    <ligand>
        <name>[2Fe-2S] cluster</name>
        <dbReference type="ChEBI" id="CHEBI:190135"/>
        <label>1</label>
    </ligand>
</feature>
<dbReference type="GO" id="GO:0004854">
    <property type="term" value="F:xanthine dehydrogenase activity"/>
    <property type="evidence" value="ECO:0007669"/>
    <property type="project" value="UniProtKB-EC"/>
</dbReference>
<dbReference type="InterPro" id="IPR016169">
    <property type="entry name" value="FAD-bd_PCMH_sub2"/>
</dbReference>
<dbReference type="InterPro" id="IPR008274">
    <property type="entry name" value="AldOxase/xan_DH_MoCoBD1"/>
</dbReference>
<reference evidence="23" key="1">
    <citation type="submission" date="2023-07" db="EMBL/GenBank/DDBJ databases">
        <authorList>
            <consortium name="CYATHOMIX"/>
        </authorList>
    </citation>
    <scope>NUCLEOTIDE SEQUENCE</scope>
    <source>
        <strain evidence="23">N/A</strain>
    </source>
</reference>
<evidence type="ECO:0000256" key="10">
    <source>
        <dbReference type="ARBA" id="ARBA00023002"/>
    </source>
</evidence>
<keyword evidence="5 20" id="KW-0500">Molybdenum</keyword>
<feature type="binding site" evidence="20">
    <location>
        <position position="85"/>
    </location>
    <ligand>
        <name>[2Fe-2S] cluster</name>
        <dbReference type="ChEBI" id="CHEBI:190135"/>
        <label>1</label>
    </ligand>
</feature>
<dbReference type="FunFam" id="3.30.365.10:FF:000004">
    <property type="entry name" value="Xanthine dehydrogenase oxidase"/>
    <property type="match status" value="1"/>
</dbReference>
<dbReference type="FunFam" id="3.10.20.30:FF:000015">
    <property type="entry name" value="Aldehyde oxidase 1"/>
    <property type="match status" value="1"/>
</dbReference>
<dbReference type="InterPro" id="IPR036683">
    <property type="entry name" value="CO_DH_flav_C_dom_sf"/>
</dbReference>
<dbReference type="Gene3D" id="3.30.43.10">
    <property type="entry name" value="Uridine Diphospho-n-acetylenolpyruvylglucosamine Reductase, domain 2"/>
    <property type="match status" value="1"/>
</dbReference>
<evidence type="ECO:0000256" key="5">
    <source>
        <dbReference type="ARBA" id="ARBA00022505"/>
    </source>
</evidence>
<organism evidence="23 24">
    <name type="scientific">Cylicocyclus nassatus</name>
    <name type="common">Nematode worm</name>
    <dbReference type="NCBI Taxonomy" id="53992"/>
    <lineage>
        <taxon>Eukaryota</taxon>
        <taxon>Metazoa</taxon>
        <taxon>Ecdysozoa</taxon>
        <taxon>Nematoda</taxon>
        <taxon>Chromadorea</taxon>
        <taxon>Rhabditida</taxon>
        <taxon>Rhabditina</taxon>
        <taxon>Rhabditomorpha</taxon>
        <taxon>Strongyloidea</taxon>
        <taxon>Strongylidae</taxon>
        <taxon>Cylicocyclus</taxon>
    </lineage>
</organism>
<sequence>MTVKHRVEDLSSYDYNTLIFYVNGRRIEEKKVDPKTTLAVYLRDHLHLTGTKIGCNEGGCGACTVMISEINLLTDKVRHYSANSCLMPICSLFGKAVTTVEGLGSVVSRRLHPVQERLAMAHGSQCGFCTPGFVMAMYALLRNNPNPTELDINDALQGNLCRCTGYRPILEAFYSFAVKPNGDIKISEKNGCGMGDQCCKVKKNSKCKDEKNSQLNGFIDGPNMENGHDDMDHSKYREEKLKLTDMSAAAVYDPTQELIFPPEIRVRGLHTASFAYEHDETIWYQPTNYSDLLELKRLHPHARIMSGNSELAVELKFQFIELKIVINPRQVPELHEVRLENDGVYMGTGLSLTEVDNNVKKFMKELPKEMCEVFQAVRRITHWFAGKHVRNVASIAGNIVTASPISDLNPIWMASGAKIILESEERGIRTPVMDQNFFHGYRKAALEADEILKAVVIPFSKKNQVFRVYKQAQRREDDIAIVTGAFSALLNPETLTVEEIRIAYGGMAPTTKLAMNTMKCLKGKKWSQQLLDEGLDLLAKEFPLPPGVPGGMPRYRQALTLSFFLKFFLEVSEEFDIEDITDRHETLAIGIEIPEELVATQAYQQVPIDQPIDDPVGRPIPHVSGQKHVTGEAIYCNDIPVANCLHMALVMSSIASGSVESVDTSDALAMDGVIAYFDKDDVLRGAKIGHHCDTPIFVEDKILYHGQPIGAIVAVDHEIARRAAHAVKVVYCRDQPIITIEDAIKADSYLGHQPFVIHSSLLENEQVVKNDWKQYEHVIEGEIRMGGQEHFYLETHQSVVIPHEDDELEIHTSAQGTHDLQMEVAKCLGIPAHKVIVKVKRIGGGFGGKESTAALFGVPAAIAAMKLRKPVRITLERYDDMAISGTRHPFRFNYKVALDSSGKFRDYDVTAYANCGFSYDLSMGVTQRAMVHIDNVYKFPNADICGKMCKTNLASNTAFRGFGGPQGMFCTETIIKHISEKLNMDPDRLREMNFYKEGECTPFGMHLRQNNIARTWYECNESSNYEKRKELVREFNRANKYRKRGIYMLPTRFGIGFGLKQMNQAGALVMVYLDGTVLVTHGGMEMGQGLHTKILQIAARVLGVPIERVHIHETASDKVPNASPTAASVGSDMNGLAVQDACNKILKRLEPFKKSNPKGTWEDWVKEAYVNRVSLSATGFAIIHSETVDYFNGKGAELFGYCVYGTACCEVEVDCLTGDHHLLQTDIVMDIGDSLNPAVDIGQIEGAFIQGYGLFTMEEIKIRPDGVRLTRGPGTYKIPTADDAPRKFHVRLLKGSSNKMGIFSSKAVGEPPLFLGACAFFAIREAVRAFRMERGLNDYFRFDSPATPERIRLACEDEILGKVG</sequence>
<dbReference type="SUPFAM" id="SSF47741">
    <property type="entry name" value="CO dehydrogenase ISP C-domain like"/>
    <property type="match status" value="1"/>
</dbReference>
<gene>
    <name evidence="23" type="ORF">CYNAS_LOCUS15786</name>
</gene>
<dbReference type="PANTHER" id="PTHR45444">
    <property type="entry name" value="XANTHINE DEHYDROGENASE"/>
    <property type="match status" value="1"/>
</dbReference>
<feature type="binding site" evidence="19">
    <location>
        <begin position="394"/>
        <end position="398"/>
    </location>
    <ligand>
        <name>FAD</name>
        <dbReference type="ChEBI" id="CHEBI:57692"/>
    </ligand>
</feature>
<keyword evidence="13" id="KW-0520">NAD</keyword>
<keyword evidence="8 20" id="KW-0479">Metal-binding</keyword>
<evidence type="ECO:0000256" key="9">
    <source>
        <dbReference type="ARBA" id="ARBA00022827"/>
    </source>
</evidence>
<dbReference type="InterPro" id="IPR046867">
    <property type="entry name" value="AldOxase/xan_DH_MoCoBD2"/>
</dbReference>
<dbReference type="Pfam" id="PF01315">
    <property type="entry name" value="Ald_Xan_dh_C"/>
    <property type="match status" value="1"/>
</dbReference>
<dbReference type="Gene3D" id="1.10.150.120">
    <property type="entry name" value="[2Fe-2S]-binding domain"/>
    <property type="match status" value="1"/>
</dbReference>
<feature type="binding site" evidence="19">
    <location>
        <begin position="304"/>
        <end position="311"/>
    </location>
    <ligand>
        <name>FAD</name>
        <dbReference type="ChEBI" id="CHEBI:57692"/>
    </ligand>
</feature>
<protein>
    <recommendedName>
        <fullName evidence="4">xanthine dehydrogenase</fullName>
        <ecNumber evidence="4">1.17.1.4</ecNumber>
    </recommendedName>
</protein>
<evidence type="ECO:0000313" key="24">
    <source>
        <dbReference type="Proteomes" id="UP001176961"/>
    </source>
</evidence>
<dbReference type="EC" id="1.17.1.4" evidence="4"/>
<dbReference type="PROSITE" id="PS00197">
    <property type="entry name" value="2FE2S_FER_1"/>
    <property type="match status" value="1"/>
</dbReference>
<dbReference type="PROSITE" id="PS51085">
    <property type="entry name" value="2FE2S_FER_2"/>
    <property type="match status" value="1"/>
</dbReference>
<evidence type="ECO:0000256" key="8">
    <source>
        <dbReference type="ARBA" id="ARBA00022723"/>
    </source>
</evidence>
<keyword evidence="10" id="KW-0560">Oxidoreductase</keyword>
<dbReference type="Pfam" id="PF20256">
    <property type="entry name" value="MoCoBD_2"/>
    <property type="match status" value="1"/>
</dbReference>
<dbReference type="GO" id="GO:0005777">
    <property type="term" value="C:peroxisome"/>
    <property type="evidence" value="ECO:0007669"/>
    <property type="project" value="UniProtKB-SubCell"/>
</dbReference>
<evidence type="ECO:0000256" key="13">
    <source>
        <dbReference type="ARBA" id="ARBA00023027"/>
    </source>
</evidence>
<evidence type="ECO:0000256" key="11">
    <source>
        <dbReference type="ARBA" id="ARBA00023004"/>
    </source>
</evidence>
<feature type="binding site" evidence="20">
    <location>
        <position position="163"/>
    </location>
    <ligand>
        <name>[2Fe-2S] cluster</name>
        <dbReference type="ChEBI" id="CHEBI:190135"/>
        <label>2</label>
    </ligand>
</feature>
<feature type="active site" description="Proton acceptor" evidence="18">
    <location>
        <position position="1310"/>
    </location>
</feature>
<evidence type="ECO:0000313" key="23">
    <source>
        <dbReference type="EMBL" id="CAJ0603803.1"/>
    </source>
</evidence>
<dbReference type="InterPro" id="IPR006058">
    <property type="entry name" value="2Fe2S_fd_BS"/>
</dbReference>
<feature type="binding site" evidence="20">
    <location>
        <position position="1127"/>
    </location>
    <ligand>
        <name>Mo-molybdopterin</name>
        <dbReference type="ChEBI" id="CHEBI:71302"/>
    </ligand>
    <ligandPart>
        <name>Mo</name>
        <dbReference type="ChEBI" id="CHEBI:28685"/>
    </ligandPart>
</feature>
<dbReference type="FunFam" id="3.30.465.10:FF:000004">
    <property type="entry name" value="Xanthine dehydrogenase/oxidase"/>
    <property type="match status" value="1"/>
</dbReference>
<dbReference type="Pfam" id="PF00941">
    <property type="entry name" value="FAD_binding_5"/>
    <property type="match status" value="1"/>
</dbReference>